<dbReference type="GO" id="GO:0000184">
    <property type="term" value="P:nuclear-transcribed mRNA catabolic process, nonsense-mediated decay"/>
    <property type="evidence" value="ECO:0007669"/>
    <property type="project" value="InterPro"/>
</dbReference>
<dbReference type="Proteomes" id="UP000726737">
    <property type="component" value="Unassembled WGS sequence"/>
</dbReference>
<reference evidence="2" key="1">
    <citation type="journal article" date="2020" name="Fungal Divers.">
        <title>Resolving the Mortierellaceae phylogeny through synthesis of multi-gene phylogenetics and phylogenomics.</title>
        <authorList>
            <person name="Vandepol N."/>
            <person name="Liber J."/>
            <person name="Desiro A."/>
            <person name="Na H."/>
            <person name="Kennedy M."/>
            <person name="Barry K."/>
            <person name="Grigoriev I.V."/>
            <person name="Miller A.N."/>
            <person name="O'Donnell K."/>
            <person name="Stajich J.E."/>
            <person name="Bonito G."/>
        </authorList>
    </citation>
    <scope>NUCLEOTIDE SEQUENCE</scope>
    <source>
        <strain evidence="2">KOD948</strain>
    </source>
</reference>
<dbReference type="Pfam" id="PF15785">
    <property type="entry name" value="SMG1"/>
    <property type="match status" value="1"/>
</dbReference>
<organism evidence="2 3">
    <name type="scientific">Mortierella polycephala</name>
    <dbReference type="NCBI Taxonomy" id="41804"/>
    <lineage>
        <taxon>Eukaryota</taxon>
        <taxon>Fungi</taxon>
        <taxon>Fungi incertae sedis</taxon>
        <taxon>Mucoromycota</taxon>
        <taxon>Mortierellomycotina</taxon>
        <taxon>Mortierellomycetes</taxon>
        <taxon>Mortierellales</taxon>
        <taxon>Mortierellaceae</taxon>
        <taxon>Mortierella</taxon>
    </lineage>
</organism>
<sequence length="1347" mass="151439">MYDFQTVVGMLEDIEDILDKTEDSNSLLSALDQLAGLSGQHPAAWEPCFRTIVDLLVGWHVDRGTTAAIRKRIGDVLAAFSVQWSNAADFGQDLLGFFIDDIDGIITDTTDDNTIDWEKVSSIMSQADPVAFYDLQPKAVEFLASQFENIRLDGLLWKEMKPTIKRIIEAWRPNLHPSVTQEITCPDNILMRSRWRLSGKAGHIQDLLDIILSAVPEPRKDGASVTEEQSARFLQIWSSVMHEKDEILLEIPRGNSLSEATDVKSLMDRLETCQKDTHSAWPGEAASIFSRLLSTISTVPENRLVIVLHALNQICASQLYFVAGWLDNNTLDDATATHLELSTIGISLDVIHILVTNWKTLSTSIKLCAIAWMSGILCAIQPHRNNFSTTNPISKPWAILKKAISSNLHQLIVIAGSDENEQIRAAIAIIFEAFIAAFGSFCLGPVFLANIIDRSFDVSPGVSAAWKRVVFRSNPFVFALECFNVLETNITRALKVLVLRSPYTGVFRYPHFSAVMSGLASAIKSGPDEAVGSGDISSAVWKDGDMLQRLFHSCQGKELLEKFNSESGTETIAAEQVETFQHSTNLLVYWALWETARYCVLSRLRTPFGGPQQNLDVFEKQLNSLLQPEAKDVAGDTRLDRLGDLLMFLDRLELQFYNAQHGTALGVIPPTPKPSIVFVRANKKMWDEWFSRIRSRVIDAAKATGKHEMIIRNGYMLLAELFNALSRGAVSDILPWLDEFERLMVNLVGALVATDASDSISGLYVWCRRAIKDMTKQPSSSRSKHARSERSQHYPRYRNASLNDGQAAAISQISLDWINTAVLQAQKRYEQSVSEAISLMETYDDIGYTDDGRPDSAYLCQEISNGLSNLNNYHQLQTFLGSIPIEAYADQSMLWSDDSMMQSLKEYCIDDISQAWNRLEDYYDKNGTELHIPDIFTLDRSGLVGQNFLFASKVFLQSNVPVAALDRLRQDAFLIVQPSVEHHLRNGLEHADGILIDAMMLNTGIAATPYALREFMDQMSLIPDELKVNMIRKDLRFWGRLDAMVNLAKRQVCKDSTLVLKQSNEFKFLLSKVARRSECHGFASNIPRTWEGALSSAIQFEEAKAAVDRHDYSTALCSTRRILDTLRNQTPCQYEQRTMTIFQSRIYLKLAKWSRSTKPPLSEDHVKAFEDILGLEHETEVSSQARIETITTSCLHKAIEIGANHRKPWFLFGTHHYKQGWGILDELGSFRLHHPVAVAANEMVKDILMSAGVDNPEEQSKSIFGVFVKHCASGQPFDETAAYESIRAHVSKISQVAESEEKISDIISCFQTLLQRILETYGLAIQGYFRFLQFTSLEIECNQPRSK</sequence>
<evidence type="ECO:0000313" key="3">
    <source>
        <dbReference type="Proteomes" id="UP000726737"/>
    </source>
</evidence>
<protein>
    <submittedName>
        <fullName evidence="2">Uncharacterized protein</fullName>
    </submittedName>
</protein>
<evidence type="ECO:0000313" key="2">
    <source>
        <dbReference type="EMBL" id="KAG0265366.1"/>
    </source>
</evidence>
<dbReference type="InterPro" id="IPR016024">
    <property type="entry name" value="ARM-type_fold"/>
</dbReference>
<dbReference type="OrthoDB" id="381190at2759"/>
<gene>
    <name evidence="2" type="ORF">BG011_004911</name>
</gene>
<name>A0A9P6U8M8_9FUNG</name>
<accession>A0A9P6U8M8</accession>
<keyword evidence="3" id="KW-1185">Reference proteome</keyword>
<feature type="non-terminal residue" evidence="2">
    <location>
        <position position="1347"/>
    </location>
</feature>
<dbReference type="GO" id="GO:0004674">
    <property type="term" value="F:protein serine/threonine kinase activity"/>
    <property type="evidence" value="ECO:0007669"/>
    <property type="project" value="InterPro"/>
</dbReference>
<feature type="region of interest" description="Disordered" evidence="1">
    <location>
        <begin position="776"/>
        <end position="797"/>
    </location>
</feature>
<dbReference type="EMBL" id="JAAAJA010000033">
    <property type="protein sequence ID" value="KAG0265366.1"/>
    <property type="molecule type" value="Genomic_DNA"/>
</dbReference>
<dbReference type="InterPro" id="IPR031559">
    <property type="entry name" value="SMG1"/>
</dbReference>
<dbReference type="SUPFAM" id="SSF48371">
    <property type="entry name" value="ARM repeat"/>
    <property type="match status" value="1"/>
</dbReference>
<proteinExistence type="predicted"/>
<comment type="caution">
    <text evidence="2">The sequence shown here is derived from an EMBL/GenBank/DDBJ whole genome shotgun (WGS) entry which is preliminary data.</text>
</comment>
<evidence type="ECO:0000256" key="1">
    <source>
        <dbReference type="SAM" id="MobiDB-lite"/>
    </source>
</evidence>